<evidence type="ECO:0000313" key="4">
    <source>
        <dbReference type="Proteomes" id="UP001595868"/>
    </source>
</evidence>
<feature type="transmembrane region" description="Helical" evidence="2">
    <location>
        <begin position="122"/>
        <end position="143"/>
    </location>
</feature>
<organism evidence="3 4">
    <name type="scientific">Micromonospora zhanjiangensis</name>
    <dbReference type="NCBI Taxonomy" id="1522057"/>
    <lineage>
        <taxon>Bacteria</taxon>
        <taxon>Bacillati</taxon>
        <taxon>Actinomycetota</taxon>
        <taxon>Actinomycetes</taxon>
        <taxon>Micromonosporales</taxon>
        <taxon>Micromonosporaceae</taxon>
        <taxon>Micromonospora</taxon>
    </lineage>
</organism>
<accession>A0ABV8KS80</accession>
<dbReference type="RefSeq" id="WP_377549487.1">
    <property type="nucleotide sequence ID" value="NZ_JBHSBN010000018.1"/>
</dbReference>
<name>A0ABV8KS80_9ACTN</name>
<keyword evidence="4" id="KW-1185">Reference proteome</keyword>
<feature type="compositionally biased region" description="Low complexity" evidence="1">
    <location>
        <begin position="344"/>
        <end position="354"/>
    </location>
</feature>
<protein>
    <submittedName>
        <fullName evidence="3">Uncharacterized protein</fullName>
    </submittedName>
</protein>
<feature type="transmembrane region" description="Helical" evidence="2">
    <location>
        <begin position="180"/>
        <end position="198"/>
    </location>
</feature>
<keyword evidence="2" id="KW-0472">Membrane</keyword>
<dbReference type="Proteomes" id="UP001595868">
    <property type="component" value="Unassembled WGS sequence"/>
</dbReference>
<dbReference type="EMBL" id="JBHSBN010000018">
    <property type="protein sequence ID" value="MFC4108787.1"/>
    <property type="molecule type" value="Genomic_DNA"/>
</dbReference>
<feature type="compositionally biased region" description="Low complexity" evidence="1">
    <location>
        <begin position="289"/>
        <end position="327"/>
    </location>
</feature>
<feature type="compositionally biased region" description="Pro residues" evidence="1">
    <location>
        <begin position="328"/>
        <end position="343"/>
    </location>
</feature>
<keyword evidence="2" id="KW-1133">Transmembrane helix</keyword>
<evidence type="ECO:0000256" key="2">
    <source>
        <dbReference type="SAM" id="Phobius"/>
    </source>
</evidence>
<sequence>MTTQEQEIARYVHRVRLALDDLPMALRDELVEDLPEHLAEVLAEGDGTLAERLGEPEAYAAELRTAAGIPAPSKARPRTDQRFLDGVAAVRTRLRRLDVKAGPVIGYARLSDFLTLLRPAWWVLRGYLVAQVLGMLTGSWSVLPRFGGSLLAGTAMLVLAVIGSIWLGRRPTVLPRWPRYALWAGTAVVVLIGLVQFVNLDDRSRLPDYAEISYGSPYEQIQDVYVYDAEGHLLQGVRLLDQNGQPIQLGNPWCDSRPDLDMSSRQRTYPLCPENAPFRFGAPSPAPSPTDSDSSDPTTSGSSDPGTVGSPAPSVTGSPVPAATAGSPPAPGAGPQTAPPTPASTPTVGTTPTR</sequence>
<proteinExistence type="predicted"/>
<feature type="region of interest" description="Disordered" evidence="1">
    <location>
        <begin position="249"/>
        <end position="354"/>
    </location>
</feature>
<evidence type="ECO:0000256" key="1">
    <source>
        <dbReference type="SAM" id="MobiDB-lite"/>
    </source>
</evidence>
<reference evidence="4" key="1">
    <citation type="journal article" date="2019" name="Int. J. Syst. Evol. Microbiol.">
        <title>The Global Catalogue of Microorganisms (GCM) 10K type strain sequencing project: providing services to taxonomists for standard genome sequencing and annotation.</title>
        <authorList>
            <consortium name="The Broad Institute Genomics Platform"/>
            <consortium name="The Broad Institute Genome Sequencing Center for Infectious Disease"/>
            <person name="Wu L."/>
            <person name="Ma J."/>
        </authorList>
    </citation>
    <scope>NUCLEOTIDE SEQUENCE [LARGE SCALE GENOMIC DNA]</scope>
    <source>
        <strain evidence="4">2902at01</strain>
    </source>
</reference>
<comment type="caution">
    <text evidence="3">The sequence shown here is derived from an EMBL/GenBank/DDBJ whole genome shotgun (WGS) entry which is preliminary data.</text>
</comment>
<gene>
    <name evidence="3" type="ORF">ACFOX0_22990</name>
</gene>
<feature type="transmembrane region" description="Helical" evidence="2">
    <location>
        <begin position="149"/>
        <end position="168"/>
    </location>
</feature>
<keyword evidence="2" id="KW-0812">Transmembrane</keyword>
<evidence type="ECO:0000313" key="3">
    <source>
        <dbReference type="EMBL" id="MFC4108787.1"/>
    </source>
</evidence>
<dbReference type="Pfam" id="PF22564">
    <property type="entry name" value="HAAS"/>
    <property type="match status" value="1"/>
</dbReference>